<dbReference type="Proteomes" id="UP000596351">
    <property type="component" value="Plasmid p2"/>
</dbReference>
<dbReference type="EMBL" id="CP032407">
    <property type="protein sequence ID" value="QRF54636.1"/>
    <property type="molecule type" value="Genomic_DNA"/>
</dbReference>
<name>A0ABX7F5M4_9HYPH</name>
<accession>A0ABX7F5M4</accession>
<gene>
    <name evidence="1" type="ORF">D4A92_24225</name>
</gene>
<geneLocation type="plasmid" evidence="1 2">
    <name>p2</name>
</geneLocation>
<organism evidence="1 2">
    <name type="scientific">Rhizobium rosettiformans</name>
    <dbReference type="NCBI Taxonomy" id="1368430"/>
    <lineage>
        <taxon>Bacteria</taxon>
        <taxon>Pseudomonadati</taxon>
        <taxon>Pseudomonadota</taxon>
        <taxon>Alphaproteobacteria</taxon>
        <taxon>Hyphomicrobiales</taxon>
        <taxon>Rhizobiaceae</taxon>
        <taxon>Rhizobium/Agrobacterium group</taxon>
        <taxon>Rhizobium</taxon>
    </lineage>
</organism>
<sequence length="72" mass="7900">MNGNEASVTRLHEEIIDRRLCLKSDPEGPRSAQIESRIETIARQYPGCNQSAKLLLESDTRSRGSASAANTV</sequence>
<keyword evidence="2" id="KW-1185">Reference proteome</keyword>
<protein>
    <submittedName>
        <fullName evidence="1">Uncharacterized protein</fullName>
    </submittedName>
</protein>
<reference evidence="1 2" key="1">
    <citation type="submission" date="2018-09" db="EMBL/GenBank/DDBJ databases">
        <title>Rhizobium sp. MAE2-X.</title>
        <authorList>
            <person name="Lee Y."/>
            <person name="Jeon C.O."/>
        </authorList>
    </citation>
    <scope>NUCLEOTIDE SEQUENCE [LARGE SCALE GENOMIC DNA]</scope>
    <source>
        <strain evidence="1 2">MAE2-X</strain>
        <plasmid evidence="1 2">p2</plasmid>
    </source>
</reference>
<evidence type="ECO:0000313" key="2">
    <source>
        <dbReference type="Proteomes" id="UP000596351"/>
    </source>
</evidence>
<proteinExistence type="predicted"/>
<evidence type="ECO:0000313" key="1">
    <source>
        <dbReference type="EMBL" id="QRF54636.1"/>
    </source>
</evidence>
<keyword evidence="1" id="KW-0614">Plasmid</keyword>